<keyword evidence="1" id="KW-0732">Signal</keyword>
<dbReference type="InterPro" id="IPR006146">
    <property type="entry name" value="5'-Nucleotdase_CS"/>
</dbReference>
<dbReference type="GO" id="GO:0008768">
    <property type="term" value="F:UDP-sugar diphosphatase activity"/>
    <property type="evidence" value="ECO:0007669"/>
    <property type="project" value="TreeGrafter"/>
</dbReference>
<dbReference type="SUPFAM" id="SSF56300">
    <property type="entry name" value="Metallo-dependent phosphatases"/>
    <property type="match status" value="1"/>
</dbReference>
<feature type="domain" description="Calcineurin-like phosphoesterase" evidence="3">
    <location>
        <begin position="6"/>
        <end position="206"/>
    </location>
</feature>
<evidence type="ECO:0000256" key="2">
    <source>
        <dbReference type="RuleBase" id="RU362119"/>
    </source>
</evidence>
<dbReference type="InterPro" id="IPR036907">
    <property type="entry name" value="5'-Nucleotdase_C_sf"/>
</dbReference>
<dbReference type="Gene3D" id="3.90.780.10">
    <property type="entry name" value="5'-Nucleotidase, C-terminal domain"/>
    <property type="match status" value="1"/>
</dbReference>
<dbReference type="OrthoDB" id="9793179at2"/>
<organism evidence="5 6">
    <name type="scientific">Vagococcus teuberi</name>
    <dbReference type="NCBI Taxonomy" id="519472"/>
    <lineage>
        <taxon>Bacteria</taxon>
        <taxon>Bacillati</taxon>
        <taxon>Bacillota</taxon>
        <taxon>Bacilli</taxon>
        <taxon>Lactobacillales</taxon>
        <taxon>Enterococcaceae</taxon>
        <taxon>Vagococcus</taxon>
    </lineage>
</organism>
<dbReference type="KEGG" id="vte:BHY08_07070"/>
<dbReference type="Gene3D" id="3.60.21.10">
    <property type="match status" value="1"/>
</dbReference>
<gene>
    <name evidence="5" type="ORF">BHY08_07070</name>
</gene>
<proteinExistence type="inferred from homology"/>
<dbReference type="AlphaFoldDB" id="A0A1J0A6P7"/>
<evidence type="ECO:0000259" key="4">
    <source>
        <dbReference type="Pfam" id="PF02872"/>
    </source>
</evidence>
<name>A0A1J0A6P7_9ENTE</name>
<dbReference type="PROSITE" id="PS00785">
    <property type="entry name" value="5_NUCLEOTIDASE_1"/>
    <property type="match status" value="1"/>
</dbReference>
<dbReference type="InterPro" id="IPR011240">
    <property type="entry name" value="Pesterase_YunD"/>
</dbReference>
<dbReference type="PIRSF" id="PIRSF036361">
    <property type="entry name" value="YunD"/>
    <property type="match status" value="1"/>
</dbReference>
<sequence length="456" mass="52170">MKEIIHLLHTNDMHSHIERWPKIRRWLNDTKRLYTEEKETVFTFDVGDFLDRVHPLTEATDGLANVELMNQVHYDAVTIGNNEGITNSKQVLNDLYKEANFPVVLSNLKDLDTHDYPDWSKPYIITKTKENTKIGVFGLTAPMELSYYPFGWQVIDPYISAKEMVEELREKADVIVLLSHLGIIDDKKMAQRYPEIDVILGSHTHHLLPEGLMENGVLLCAAGRFGEHVGDVTLELTDRIITKKSARTTSSDSLWADSHDKQESEEFYRYGNFLLEEKSVANLGDALDKETTLIIATLEAMKEASGCDVAMVNSGLFLTDIGPGLVNEKQLHTSLPHPMNLIKVTLKGKEMIRLAKEVVKNRDFLRRFPIIGMKFRGKYFGEVWYDGFNYDETTNEGFWLNEPIEDEAEYSFVTVDHIAFVPFFPTIEIAGKIEILGPSFLRNHLAIYLSKLNIKR</sequence>
<keyword evidence="6" id="KW-1185">Reference proteome</keyword>
<keyword evidence="2" id="KW-0547">Nucleotide-binding</keyword>
<dbReference type="PANTHER" id="PTHR11575:SF23">
    <property type="entry name" value="5-NUCLEOTIDASE FAMILY PROTEIN"/>
    <property type="match status" value="1"/>
</dbReference>
<reference evidence="5 6" key="1">
    <citation type="submission" date="2016-09" db="EMBL/GenBank/DDBJ databases">
        <title>Vagococcus teuberi sp. nov., isolated from the Malian artisanal sour milk fene.</title>
        <authorList>
            <person name="Wullschleger S."/>
            <person name="Seifert C."/>
            <person name="Baumgartner S."/>
            <person name="Lacroix C."/>
            <person name="Bonfoh B."/>
            <person name="Stevens M.J."/>
            <person name="Meile L."/>
        </authorList>
    </citation>
    <scope>NUCLEOTIDE SEQUENCE [LARGE SCALE GENOMIC DNA]</scope>
    <source>
        <strain evidence="5 6">DSM 21459</strain>
    </source>
</reference>
<dbReference type="GO" id="GO:0046872">
    <property type="term" value="F:metal ion binding"/>
    <property type="evidence" value="ECO:0007669"/>
    <property type="project" value="InterPro"/>
</dbReference>
<dbReference type="InterPro" id="IPR008334">
    <property type="entry name" value="5'-Nucleotdase_C"/>
</dbReference>
<dbReference type="GO" id="GO:0009166">
    <property type="term" value="P:nucleotide catabolic process"/>
    <property type="evidence" value="ECO:0007669"/>
    <property type="project" value="InterPro"/>
</dbReference>
<dbReference type="Pfam" id="PF00149">
    <property type="entry name" value="Metallophos"/>
    <property type="match status" value="1"/>
</dbReference>
<feature type="domain" description="5'-Nucleotidase C-terminal" evidence="4">
    <location>
        <begin position="288"/>
        <end position="419"/>
    </location>
</feature>
<dbReference type="GO" id="GO:0000166">
    <property type="term" value="F:nucleotide binding"/>
    <property type="evidence" value="ECO:0007669"/>
    <property type="project" value="UniProtKB-KW"/>
</dbReference>
<dbReference type="PRINTS" id="PR01607">
    <property type="entry name" value="APYRASEFAMLY"/>
</dbReference>
<dbReference type="STRING" id="519472.BHY08_07070"/>
<dbReference type="CDD" id="cd00845">
    <property type="entry name" value="MPP_UshA_N_like"/>
    <property type="match status" value="1"/>
</dbReference>
<dbReference type="RefSeq" id="WP_071457202.1">
    <property type="nucleotide sequence ID" value="NZ_CP017267.1"/>
</dbReference>
<comment type="similarity">
    <text evidence="2">Belongs to the 5'-nucleotidase family.</text>
</comment>
<evidence type="ECO:0000256" key="1">
    <source>
        <dbReference type="ARBA" id="ARBA00022729"/>
    </source>
</evidence>
<evidence type="ECO:0000313" key="6">
    <source>
        <dbReference type="Proteomes" id="UP000191200"/>
    </source>
</evidence>
<dbReference type="GO" id="GO:0008253">
    <property type="term" value="F:5'-nucleotidase activity"/>
    <property type="evidence" value="ECO:0007669"/>
    <property type="project" value="TreeGrafter"/>
</dbReference>
<keyword evidence="2" id="KW-0378">Hydrolase</keyword>
<protein>
    <submittedName>
        <fullName evidence="5">Multifunctional 2',3'-cyclic-nucleotide 2'-phosphodiesterase/5'-nucleotidase/3'-nucleotidase</fullName>
    </submittedName>
</protein>
<dbReference type="SUPFAM" id="SSF55816">
    <property type="entry name" value="5'-nucleotidase (syn. UDP-sugar hydrolase), C-terminal domain"/>
    <property type="match status" value="1"/>
</dbReference>
<dbReference type="GO" id="GO:0030288">
    <property type="term" value="C:outer membrane-bounded periplasmic space"/>
    <property type="evidence" value="ECO:0007669"/>
    <property type="project" value="TreeGrafter"/>
</dbReference>
<dbReference type="InterPro" id="IPR004843">
    <property type="entry name" value="Calcineurin-like_PHP"/>
</dbReference>
<dbReference type="PANTHER" id="PTHR11575">
    <property type="entry name" value="5'-NUCLEOTIDASE-RELATED"/>
    <property type="match status" value="1"/>
</dbReference>
<evidence type="ECO:0000259" key="3">
    <source>
        <dbReference type="Pfam" id="PF00149"/>
    </source>
</evidence>
<dbReference type="Pfam" id="PF02872">
    <property type="entry name" value="5_nucleotid_C"/>
    <property type="match status" value="1"/>
</dbReference>
<dbReference type="InterPro" id="IPR029052">
    <property type="entry name" value="Metallo-depent_PP-like"/>
</dbReference>
<dbReference type="EMBL" id="CP017267">
    <property type="protein sequence ID" value="APB31608.1"/>
    <property type="molecule type" value="Genomic_DNA"/>
</dbReference>
<accession>A0A1J0A6P7</accession>
<dbReference type="InterPro" id="IPR006179">
    <property type="entry name" value="5_nucleotidase/apyrase"/>
</dbReference>
<evidence type="ECO:0000313" key="5">
    <source>
        <dbReference type="EMBL" id="APB31608.1"/>
    </source>
</evidence>
<dbReference type="Proteomes" id="UP000191200">
    <property type="component" value="Chromosome"/>
</dbReference>